<feature type="signal peptide" evidence="1">
    <location>
        <begin position="1"/>
        <end position="19"/>
    </location>
</feature>
<sequence length="271" mass="28279">MRLLTLLVLPLALAAPTHQSLDLSADNAPDAIDHLSEYFNLLAEKVRRYKVLDAPPECDVSKAVLPTSPDPLPVPDDSTVIRHVAIGRGTQNYTCTANATAAPVPAGAVATLFDASCLAATQPDLLTVLSHLAISYHPSPLPFASSSANAGFGDGPRPRLGPSDLEVSGVHYFTAEGMPFFDLELADAGSVGVAKNASSPAPGDAPVGLGGEKAVGWLRLLAPEGKTGKGGLEEVYRVDTVGGSPPATCNGMPETFQVEYAAQYWFMGKKE</sequence>
<dbReference type="EMBL" id="ONZQ02000002">
    <property type="protein sequence ID" value="SPN98812.1"/>
    <property type="molecule type" value="Genomic_DNA"/>
</dbReference>
<reference evidence="2" key="1">
    <citation type="submission" date="2018-03" db="EMBL/GenBank/DDBJ databases">
        <authorList>
            <person name="Guldener U."/>
        </authorList>
    </citation>
    <scope>NUCLEOTIDE SEQUENCE</scope>
</reference>
<evidence type="ECO:0000313" key="3">
    <source>
        <dbReference type="Proteomes" id="UP001187682"/>
    </source>
</evidence>
<keyword evidence="3" id="KW-1185">Reference proteome</keyword>
<organism evidence="2 3">
    <name type="scientific">Cephalotrichum gorgonifer</name>
    <dbReference type="NCBI Taxonomy" id="2041049"/>
    <lineage>
        <taxon>Eukaryota</taxon>
        <taxon>Fungi</taxon>
        <taxon>Dikarya</taxon>
        <taxon>Ascomycota</taxon>
        <taxon>Pezizomycotina</taxon>
        <taxon>Sordariomycetes</taxon>
        <taxon>Hypocreomycetidae</taxon>
        <taxon>Microascales</taxon>
        <taxon>Microascaceae</taxon>
        <taxon>Cephalotrichum</taxon>
    </lineage>
</organism>
<protein>
    <submittedName>
        <fullName evidence="2">Related to malate dehydrogenase</fullName>
    </submittedName>
</protein>
<dbReference type="InterPro" id="IPR021851">
    <property type="entry name" value="DUF3455"/>
</dbReference>
<gene>
    <name evidence="2" type="ORF">DNG_01853</name>
</gene>
<dbReference type="PANTHER" id="PTHR35567:SF1">
    <property type="entry name" value="CONSERVED FUNGAL PROTEIN (AFU_ORTHOLOGUE AFUA_1G14230)"/>
    <property type="match status" value="1"/>
</dbReference>
<comment type="caution">
    <text evidence="2">The sequence shown here is derived from an EMBL/GenBank/DDBJ whole genome shotgun (WGS) entry which is preliminary data.</text>
</comment>
<accession>A0AAE8MU19</accession>
<proteinExistence type="predicted"/>
<keyword evidence="1" id="KW-0732">Signal</keyword>
<dbReference type="AlphaFoldDB" id="A0AAE8MU19"/>
<evidence type="ECO:0000313" key="2">
    <source>
        <dbReference type="EMBL" id="SPN98812.1"/>
    </source>
</evidence>
<evidence type="ECO:0000256" key="1">
    <source>
        <dbReference type="SAM" id="SignalP"/>
    </source>
</evidence>
<dbReference type="Pfam" id="PF11937">
    <property type="entry name" value="DUF3455"/>
    <property type="match status" value="1"/>
</dbReference>
<feature type="chain" id="PRO_5042140652" evidence="1">
    <location>
        <begin position="20"/>
        <end position="271"/>
    </location>
</feature>
<dbReference type="Proteomes" id="UP001187682">
    <property type="component" value="Unassembled WGS sequence"/>
</dbReference>
<dbReference type="PANTHER" id="PTHR35567">
    <property type="entry name" value="MALATE DEHYDROGENASE (AFU_ORTHOLOGUE AFUA_2G13800)"/>
    <property type="match status" value="1"/>
</dbReference>
<name>A0AAE8MU19_9PEZI</name>